<evidence type="ECO:0000313" key="2">
    <source>
        <dbReference type="EMBL" id="MEQ2300836.1"/>
    </source>
</evidence>
<evidence type="ECO:0000256" key="1">
    <source>
        <dbReference type="SAM" id="MobiDB-lite"/>
    </source>
</evidence>
<dbReference type="EMBL" id="JAHRIP010050518">
    <property type="protein sequence ID" value="MEQ2300836.1"/>
    <property type="molecule type" value="Genomic_DNA"/>
</dbReference>
<organism evidence="2 3">
    <name type="scientific">Ameca splendens</name>
    <dbReference type="NCBI Taxonomy" id="208324"/>
    <lineage>
        <taxon>Eukaryota</taxon>
        <taxon>Metazoa</taxon>
        <taxon>Chordata</taxon>
        <taxon>Craniata</taxon>
        <taxon>Vertebrata</taxon>
        <taxon>Euteleostomi</taxon>
        <taxon>Actinopterygii</taxon>
        <taxon>Neopterygii</taxon>
        <taxon>Teleostei</taxon>
        <taxon>Neoteleostei</taxon>
        <taxon>Acanthomorphata</taxon>
        <taxon>Ovalentaria</taxon>
        <taxon>Atherinomorphae</taxon>
        <taxon>Cyprinodontiformes</taxon>
        <taxon>Goodeidae</taxon>
        <taxon>Ameca</taxon>
    </lineage>
</organism>
<sequence length="123" mass="13728">MESGKVSTLAWPWRKMAREQHSGNRGTLKGAEFKLEIFQKSGNNKARRTGGTTKVDTQPSTDLKPPPFKLQDEPCTPGVRERSCTVHPPNEPARRKSNKTRLHSLKLDKMCVHIVSKSASFGS</sequence>
<reference evidence="2 3" key="1">
    <citation type="submission" date="2021-06" db="EMBL/GenBank/DDBJ databases">
        <authorList>
            <person name="Palmer J.M."/>
        </authorList>
    </citation>
    <scope>NUCLEOTIDE SEQUENCE [LARGE SCALE GENOMIC DNA]</scope>
    <source>
        <strain evidence="2 3">AS_MEX2019</strain>
        <tissue evidence="2">Muscle</tissue>
    </source>
</reference>
<gene>
    <name evidence="2" type="ORF">AMECASPLE_029937</name>
</gene>
<keyword evidence="3" id="KW-1185">Reference proteome</keyword>
<evidence type="ECO:0000313" key="3">
    <source>
        <dbReference type="Proteomes" id="UP001469553"/>
    </source>
</evidence>
<feature type="region of interest" description="Disordered" evidence="1">
    <location>
        <begin position="40"/>
        <end position="98"/>
    </location>
</feature>
<proteinExistence type="predicted"/>
<accession>A0ABV0Z452</accession>
<feature type="compositionally biased region" description="Polar residues" evidence="1">
    <location>
        <begin position="40"/>
        <end position="61"/>
    </location>
</feature>
<comment type="caution">
    <text evidence="2">The sequence shown here is derived from an EMBL/GenBank/DDBJ whole genome shotgun (WGS) entry which is preliminary data.</text>
</comment>
<protein>
    <submittedName>
        <fullName evidence="2">Uncharacterized protein</fullName>
    </submittedName>
</protein>
<dbReference type="Proteomes" id="UP001469553">
    <property type="component" value="Unassembled WGS sequence"/>
</dbReference>
<name>A0ABV0Z452_9TELE</name>